<dbReference type="InterPro" id="IPR002921">
    <property type="entry name" value="Fungal_lipase-type"/>
</dbReference>
<evidence type="ECO:0000256" key="1">
    <source>
        <dbReference type="SAM" id="SignalP"/>
    </source>
</evidence>
<keyword evidence="4" id="KW-1185">Reference proteome</keyword>
<dbReference type="AlphaFoldDB" id="A0A3D8YFS6"/>
<sequence>MKARQKFAVLLGLLLHSAILHAQPLKPYFDKSEYIETLKVNHKVHIDVDKWQDVKTVPEPEHFRQVYRSKSVGFDNLWDLWKKNDRLGMIAVRGTTQTGVSFLANFYAAMVPAKGTLKLSKDFTFDYHLADHPNAAVHVGWLVSMAYLSGDIVSKVDSCYKTGMKEFILTGHSQGGGIVFLLKSHLENLKKTGKLPADVVFKTYCSAGPKPGNLFYAYEYENLNRDGWAINVVNTADWVPDVPFTVQTVDDFTAVNPFHGAKAQIKKQKFPKNLALKYAYNQMSKPSYKARKNYQKYLGKMVSQTVKKQFPEFEAPKYFNSNYYVRTGSTVALFANEDYFKLFNNDPENPNIWQHHLPAAYLNLAEKLK</sequence>
<gene>
    <name evidence="3" type="ORF">DSL64_06020</name>
</gene>
<reference evidence="3 4" key="1">
    <citation type="submission" date="2018-07" db="EMBL/GenBank/DDBJ databases">
        <title>Dyadobacter roseus sp. nov., isolated from rose rhizosphere soil.</title>
        <authorList>
            <person name="Chen L."/>
        </authorList>
    </citation>
    <scope>NUCLEOTIDE SEQUENCE [LARGE SCALE GENOMIC DNA]</scope>
    <source>
        <strain evidence="3 4">RS19</strain>
    </source>
</reference>
<feature type="chain" id="PRO_5017661819" evidence="1">
    <location>
        <begin position="23"/>
        <end position="369"/>
    </location>
</feature>
<comment type="caution">
    <text evidence="3">The sequence shown here is derived from an EMBL/GenBank/DDBJ whole genome shotgun (WGS) entry which is preliminary data.</text>
</comment>
<evidence type="ECO:0000313" key="3">
    <source>
        <dbReference type="EMBL" id="REA63170.1"/>
    </source>
</evidence>
<dbReference type="SUPFAM" id="SSF53474">
    <property type="entry name" value="alpha/beta-Hydrolases"/>
    <property type="match status" value="1"/>
</dbReference>
<organism evidence="3 4">
    <name type="scientific">Dyadobacter luteus</name>
    <dbReference type="NCBI Taxonomy" id="2259619"/>
    <lineage>
        <taxon>Bacteria</taxon>
        <taxon>Pseudomonadati</taxon>
        <taxon>Bacteroidota</taxon>
        <taxon>Cytophagia</taxon>
        <taxon>Cytophagales</taxon>
        <taxon>Spirosomataceae</taxon>
        <taxon>Dyadobacter</taxon>
    </lineage>
</organism>
<evidence type="ECO:0000259" key="2">
    <source>
        <dbReference type="Pfam" id="PF01764"/>
    </source>
</evidence>
<dbReference type="RefSeq" id="WP_115829759.1">
    <property type="nucleotide sequence ID" value="NZ_QNUL01000003.1"/>
</dbReference>
<accession>A0A3D8YFS6</accession>
<keyword evidence="1" id="KW-0732">Signal</keyword>
<protein>
    <submittedName>
        <fullName evidence="3">Lipase family protein</fullName>
    </submittedName>
</protein>
<dbReference type="GO" id="GO:0006629">
    <property type="term" value="P:lipid metabolic process"/>
    <property type="evidence" value="ECO:0007669"/>
    <property type="project" value="InterPro"/>
</dbReference>
<feature type="signal peptide" evidence="1">
    <location>
        <begin position="1"/>
        <end position="22"/>
    </location>
</feature>
<dbReference type="Proteomes" id="UP000256373">
    <property type="component" value="Unassembled WGS sequence"/>
</dbReference>
<evidence type="ECO:0000313" key="4">
    <source>
        <dbReference type="Proteomes" id="UP000256373"/>
    </source>
</evidence>
<dbReference type="InterPro" id="IPR029058">
    <property type="entry name" value="AB_hydrolase_fold"/>
</dbReference>
<dbReference type="OrthoDB" id="927373at2"/>
<feature type="domain" description="Fungal lipase-type" evidence="2">
    <location>
        <begin position="90"/>
        <end position="245"/>
    </location>
</feature>
<dbReference type="EMBL" id="QNUL01000003">
    <property type="protein sequence ID" value="REA63170.1"/>
    <property type="molecule type" value="Genomic_DNA"/>
</dbReference>
<dbReference type="Gene3D" id="3.40.50.1820">
    <property type="entry name" value="alpha/beta hydrolase"/>
    <property type="match status" value="1"/>
</dbReference>
<proteinExistence type="predicted"/>
<dbReference type="Pfam" id="PF01764">
    <property type="entry name" value="Lipase_3"/>
    <property type="match status" value="1"/>
</dbReference>
<name>A0A3D8YFS6_9BACT</name>